<dbReference type="Proteomes" id="UP000195981">
    <property type="component" value="Unassembled WGS sequence"/>
</dbReference>
<dbReference type="Gene3D" id="3.50.50.60">
    <property type="entry name" value="FAD/NAD(P)-binding domain"/>
    <property type="match status" value="1"/>
</dbReference>
<dbReference type="SUPFAM" id="SSF51905">
    <property type="entry name" value="FAD/NAD(P)-binding domain"/>
    <property type="match status" value="1"/>
</dbReference>
<dbReference type="RefSeq" id="WP_234992450.1">
    <property type="nucleotide sequence ID" value="NZ_FWFG01000107.1"/>
</dbReference>
<dbReference type="Pfam" id="PF13454">
    <property type="entry name" value="NAD_binding_9"/>
    <property type="match status" value="1"/>
</dbReference>
<dbReference type="InterPro" id="IPR036188">
    <property type="entry name" value="FAD/NAD-bd_sf"/>
</dbReference>
<organism evidence="2 3">
    <name type="scientific">Brachybacterium nesterenkovii</name>
    <dbReference type="NCBI Taxonomy" id="47847"/>
    <lineage>
        <taxon>Bacteria</taxon>
        <taxon>Bacillati</taxon>
        <taxon>Actinomycetota</taxon>
        <taxon>Actinomycetes</taxon>
        <taxon>Micrococcales</taxon>
        <taxon>Dermabacteraceae</taxon>
        <taxon>Brachybacterium</taxon>
    </lineage>
</organism>
<accession>A0A1X6X767</accession>
<dbReference type="InterPro" id="IPR023476">
    <property type="entry name" value="Pep_tRNA_hydro_II_dom_sf"/>
</dbReference>
<evidence type="ECO:0000313" key="2">
    <source>
        <dbReference type="EMBL" id="SLM95101.1"/>
    </source>
</evidence>
<evidence type="ECO:0000259" key="1">
    <source>
        <dbReference type="Pfam" id="PF13454"/>
    </source>
</evidence>
<dbReference type="PANTHER" id="PTHR40254:SF1">
    <property type="entry name" value="BLR0577 PROTEIN"/>
    <property type="match status" value="1"/>
</dbReference>
<dbReference type="InterPro" id="IPR038732">
    <property type="entry name" value="HpyO/CreE_NAD-binding"/>
</dbReference>
<keyword evidence="3" id="KW-1185">Reference proteome</keyword>
<dbReference type="PANTHER" id="PTHR40254">
    <property type="entry name" value="BLR0577 PROTEIN"/>
    <property type="match status" value="1"/>
</dbReference>
<gene>
    <name evidence="2" type="ORF">FM110_12305</name>
</gene>
<evidence type="ECO:0000313" key="3">
    <source>
        <dbReference type="Proteomes" id="UP000195981"/>
    </source>
</evidence>
<dbReference type="EMBL" id="FWFG01000107">
    <property type="protein sequence ID" value="SLM95101.1"/>
    <property type="molecule type" value="Genomic_DNA"/>
</dbReference>
<dbReference type="AlphaFoldDB" id="A0A1X6X767"/>
<name>A0A1X6X767_9MICO</name>
<sequence length="820" mass="87255">MTMPAPPASVPPADRMPLRRLAVIGAGPRGIAVIERLGAASRTEAWRGAVEVHLIDPHVDRGGAVWRTNQSRALVMNTATCQTTMYPDASCAPVLPVEGAQTLAEFLGREENGGYGPADIAPRAEHGRYLLTVLAQAEAAADPSRLRIVRRAAEARDVTGPLDGPQRVLLDDGEVLEVDAVVLALGHLATAPSPRSRRIAEAAERLGLLHVPSANPLEVDDTALLGRERVAVQGMGLNFYDAVGMLCEAAGGRFLEDPSTPSGLRYLPGGAEPQLLVGSRTGVVYRPKPDLRPHLPAPYEPTVLTDGMVESLAARPGGLDHERDVLPLMVAELTGAMARAGFDALADEEAILRLLFPLGRRARALPDAHARTRAVLREAIAAASAPDPAWTLAFRVLSALRIRVNELVDRGAYTSVSFLRDIDGFLKNAFASWASGPPVRRAREALALEEAGLLVFAGPAMSIEVDESARRFAVRAGDGPAVLCDGVLEAHLPGVDLPRFTSPLVRAWRERGEVRAALLPDRHGDEPVATGSIDVADDGTLIGTDGEAFARRILLGIPVSTAQPGSAITAEPGTAPQLLRRAERAAIDLARHAGALPRTSGEELVPWAMQIVVLRDKKALAADVDVAEAGARAVVALLDDERSALGGPWHDALARWVEGGRIRKIVRRADGKRWRDVQELEGVTVEVPFGAAVAGPAAVRALPPGPVRPLPHALDKLQVGGTTFVHEGESRTEDAPVTVEVSPLIEITSGKLVAQVAHAAQRAYDLMDAETRAAWRAQGFAVRVERADETTWARGGRPVSIVDAGYTELGGPTETTRARW</sequence>
<proteinExistence type="predicted"/>
<dbReference type="SUPFAM" id="SSF102462">
    <property type="entry name" value="Peptidyl-tRNA hydrolase II"/>
    <property type="match status" value="1"/>
</dbReference>
<protein>
    <recommendedName>
        <fullName evidence="1">FAD-dependent urate hydroxylase HpyO/Asp monooxygenase CreE-like FAD/NAD(P)-binding domain-containing protein</fullName>
    </recommendedName>
</protein>
<feature type="domain" description="FAD-dependent urate hydroxylase HpyO/Asp monooxygenase CreE-like FAD/NAD(P)-binding" evidence="1">
    <location>
        <begin position="22"/>
        <end position="187"/>
    </location>
</feature>
<reference evidence="2 3" key="1">
    <citation type="submission" date="2017-02" db="EMBL/GenBank/DDBJ databases">
        <authorList>
            <person name="Peterson S.W."/>
        </authorList>
    </citation>
    <scope>NUCLEOTIDE SEQUENCE [LARGE SCALE GENOMIC DNA]</scope>
    <source>
        <strain evidence="2 3">CIP104813</strain>
    </source>
</reference>
<dbReference type="InterPro" id="IPR052189">
    <property type="entry name" value="L-asp_N-monooxygenase_NS-form"/>
</dbReference>